<sequence>MIITPIRKYCNSVGRQNRKYCALFRSIFKVRPVAVLQPLGGIAGRHRLPPPPRYSLEEPFIPFSGCEPLLNARGDNCSASPKTSPAKLVIEKGSGRGRRVPPWAPLMIARAFLRHSFHDSISPVFLLGFTASSPLVGMSVF</sequence>
<gene>
    <name evidence="1" type="ORF">NTJ_06993</name>
</gene>
<proteinExistence type="predicted"/>
<dbReference type="Proteomes" id="UP001307889">
    <property type="component" value="Chromosome 5"/>
</dbReference>
<dbReference type="EMBL" id="AP028913">
    <property type="protein sequence ID" value="BES94184.1"/>
    <property type="molecule type" value="Genomic_DNA"/>
</dbReference>
<accession>A0ABN7ASB1</accession>
<keyword evidence="2" id="KW-1185">Reference proteome</keyword>
<evidence type="ECO:0000313" key="1">
    <source>
        <dbReference type="EMBL" id="BES94184.1"/>
    </source>
</evidence>
<protein>
    <submittedName>
        <fullName evidence="1">Uncharacterized protein</fullName>
    </submittedName>
</protein>
<organism evidence="1 2">
    <name type="scientific">Nesidiocoris tenuis</name>
    <dbReference type="NCBI Taxonomy" id="355587"/>
    <lineage>
        <taxon>Eukaryota</taxon>
        <taxon>Metazoa</taxon>
        <taxon>Ecdysozoa</taxon>
        <taxon>Arthropoda</taxon>
        <taxon>Hexapoda</taxon>
        <taxon>Insecta</taxon>
        <taxon>Pterygota</taxon>
        <taxon>Neoptera</taxon>
        <taxon>Paraneoptera</taxon>
        <taxon>Hemiptera</taxon>
        <taxon>Heteroptera</taxon>
        <taxon>Panheteroptera</taxon>
        <taxon>Cimicomorpha</taxon>
        <taxon>Miridae</taxon>
        <taxon>Dicyphina</taxon>
        <taxon>Nesidiocoris</taxon>
    </lineage>
</organism>
<reference evidence="1 2" key="1">
    <citation type="submission" date="2023-09" db="EMBL/GenBank/DDBJ databases">
        <title>Nesidiocoris tenuis whole genome shotgun sequence.</title>
        <authorList>
            <person name="Shibata T."/>
            <person name="Shimoda M."/>
            <person name="Kobayashi T."/>
            <person name="Uehara T."/>
        </authorList>
    </citation>
    <scope>NUCLEOTIDE SEQUENCE [LARGE SCALE GENOMIC DNA]</scope>
    <source>
        <strain evidence="1 2">Japan</strain>
    </source>
</reference>
<name>A0ABN7ASB1_9HEMI</name>
<evidence type="ECO:0000313" key="2">
    <source>
        <dbReference type="Proteomes" id="UP001307889"/>
    </source>
</evidence>